<dbReference type="GO" id="GO:0008270">
    <property type="term" value="F:zinc ion binding"/>
    <property type="evidence" value="ECO:0007669"/>
    <property type="project" value="UniProtKB-KW"/>
</dbReference>
<proteinExistence type="predicted"/>
<evidence type="ECO:0000256" key="1">
    <source>
        <dbReference type="ARBA" id="ARBA00022771"/>
    </source>
</evidence>
<dbReference type="SUPFAM" id="SSF57850">
    <property type="entry name" value="RING/U-box"/>
    <property type="match status" value="1"/>
</dbReference>
<evidence type="ECO:0000313" key="7">
    <source>
        <dbReference type="EMBL" id="CAL1526528.1"/>
    </source>
</evidence>
<accession>A0AAV2GYU5</accession>
<keyword evidence="2" id="KW-0862">Zinc</keyword>
<evidence type="ECO:0000313" key="8">
    <source>
        <dbReference type="Proteomes" id="UP001497497"/>
    </source>
</evidence>
<evidence type="ECO:0000256" key="3">
    <source>
        <dbReference type="PROSITE-ProRule" id="PRU00175"/>
    </source>
</evidence>
<evidence type="ECO:0000259" key="6">
    <source>
        <dbReference type="PROSITE" id="PS50089"/>
    </source>
</evidence>
<feature type="compositionally biased region" description="Polar residues" evidence="5">
    <location>
        <begin position="171"/>
        <end position="192"/>
    </location>
</feature>
<feature type="region of interest" description="Disordered" evidence="5">
    <location>
        <begin position="171"/>
        <end position="349"/>
    </location>
</feature>
<dbReference type="InterPro" id="IPR001841">
    <property type="entry name" value="Znf_RING"/>
</dbReference>
<keyword evidence="1 3" id="KW-0479">Metal-binding</keyword>
<dbReference type="Gene3D" id="3.30.40.10">
    <property type="entry name" value="Zinc/RING finger domain, C3HC4 (zinc finger)"/>
    <property type="match status" value="1"/>
</dbReference>
<organism evidence="7 8">
    <name type="scientific">Lymnaea stagnalis</name>
    <name type="common">Great pond snail</name>
    <name type="synonym">Helix stagnalis</name>
    <dbReference type="NCBI Taxonomy" id="6523"/>
    <lineage>
        <taxon>Eukaryota</taxon>
        <taxon>Metazoa</taxon>
        <taxon>Spiralia</taxon>
        <taxon>Lophotrochozoa</taxon>
        <taxon>Mollusca</taxon>
        <taxon>Gastropoda</taxon>
        <taxon>Heterobranchia</taxon>
        <taxon>Euthyneura</taxon>
        <taxon>Panpulmonata</taxon>
        <taxon>Hygrophila</taxon>
        <taxon>Lymnaeoidea</taxon>
        <taxon>Lymnaeidae</taxon>
        <taxon>Lymnaea</taxon>
    </lineage>
</organism>
<protein>
    <recommendedName>
        <fullName evidence="6">RING-type domain-containing protein</fullName>
    </recommendedName>
</protein>
<evidence type="ECO:0000256" key="4">
    <source>
        <dbReference type="SAM" id="Coils"/>
    </source>
</evidence>
<dbReference type="GO" id="GO:0006511">
    <property type="term" value="P:ubiquitin-dependent protein catabolic process"/>
    <property type="evidence" value="ECO:0007669"/>
    <property type="project" value="TreeGrafter"/>
</dbReference>
<dbReference type="InterPro" id="IPR013083">
    <property type="entry name" value="Znf_RING/FYVE/PHD"/>
</dbReference>
<comment type="caution">
    <text evidence="7">The sequence shown here is derived from an EMBL/GenBank/DDBJ whole genome shotgun (WGS) entry which is preliminary data.</text>
</comment>
<keyword evidence="1 3" id="KW-0863">Zinc-finger</keyword>
<reference evidence="7 8" key="1">
    <citation type="submission" date="2024-04" db="EMBL/GenBank/DDBJ databases">
        <authorList>
            <consortium name="Genoscope - CEA"/>
            <person name="William W."/>
        </authorList>
    </citation>
    <scope>NUCLEOTIDE SEQUENCE [LARGE SCALE GENOMIC DNA]</scope>
</reference>
<evidence type="ECO:0000256" key="2">
    <source>
        <dbReference type="ARBA" id="ARBA00022833"/>
    </source>
</evidence>
<dbReference type="PROSITE" id="PS50089">
    <property type="entry name" value="ZF_RING_2"/>
    <property type="match status" value="1"/>
</dbReference>
<keyword evidence="8" id="KW-1185">Reference proteome</keyword>
<feature type="compositionally biased region" description="Polar residues" evidence="5">
    <location>
        <begin position="277"/>
        <end position="291"/>
    </location>
</feature>
<dbReference type="PANTHER" id="PTHR46016">
    <property type="entry name" value="ZINC FINGER, RING/FYVE/PHD-TYPE"/>
    <property type="match status" value="1"/>
</dbReference>
<dbReference type="AlphaFoldDB" id="A0AAV2GYU5"/>
<evidence type="ECO:0000256" key="5">
    <source>
        <dbReference type="SAM" id="MobiDB-lite"/>
    </source>
</evidence>
<dbReference type="Proteomes" id="UP001497497">
    <property type="component" value="Unassembled WGS sequence"/>
</dbReference>
<feature type="compositionally biased region" description="Polar residues" evidence="5">
    <location>
        <begin position="251"/>
        <end position="267"/>
    </location>
</feature>
<feature type="domain" description="RING-type" evidence="6">
    <location>
        <begin position="53"/>
        <end position="96"/>
    </location>
</feature>
<dbReference type="EMBL" id="CAXITT010000006">
    <property type="protein sequence ID" value="CAL1526528.1"/>
    <property type="molecule type" value="Genomic_DNA"/>
</dbReference>
<dbReference type="PANTHER" id="PTHR46016:SF1">
    <property type="entry name" value="RING-TYPE DOMAIN-CONTAINING PROTEIN"/>
    <property type="match status" value="1"/>
</dbReference>
<feature type="compositionally biased region" description="Low complexity" evidence="5">
    <location>
        <begin position="199"/>
        <end position="217"/>
    </location>
</feature>
<dbReference type="GO" id="GO:0061630">
    <property type="term" value="F:ubiquitin protein ligase activity"/>
    <property type="evidence" value="ECO:0007669"/>
    <property type="project" value="TreeGrafter"/>
</dbReference>
<dbReference type="GO" id="GO:0000209">
    <property type="term" value="P:protein polyubiquitination"/>
    <property type="evidence" value="ECO:0007669"/>
    <property type="project" value="TreeGrafter"/>
</dbReference>
<name>A0AAV2GYU5_LYMST</name>
<gene>
    <name evidence="7" type="ORF">GSLYS_00000705001</name>
</gene>
<feature type="coiled-coil region" evidence="4">
    <location>
        <begin position="367"/>
        <end position="394"/>
    </location>
</feature>
<dbReference type="InterPro" id="IPR051438">
    <property type="entry name" value="RNF_E3_ubiq-protein_ligase"/>
</dbReference>
<keyword evidence="4" id="KW-0175">Coiled coil</keyword>
<sequence>MSSAEEGLMALLEAMLTLAARDVRRPKPIVKPGGHPEEHFLDLTEDERDEFSCNICYQVLKETMQCVNNHKFCHSCLLVWSTTGQYANRIRCPVCRTHGYYFRNSEVDERIGAKKVKCLIESCSWTGLLKYFASHRHTTYGGANTGNEDNSSVTTMPRLAQASPHINLTNTRFSGTGLSTHGNSDANITMSPRFSLFGSSTLTPESPSSQSSTSQETVIELPRRSNVNPSTRFHNRPPLRRIPDTRAASYNRITFSHTGPNIDSSNNVEDESPPLSERSTQLDVTENSTVSGGSGLTPRPPSGPRTASSTVNMRRLPRIVNPPPQPHRYQPPEAMSLNVSGRPRPSENLGEIRDRLQESRSRLDNLMTSFSGELDRSRQEMAQFQQERERQRREQLEEVRELGQRLGQVASELRRLLEHRRFISSFSDEDEDDDIE</sequence>